<dbReference type="STRING" id="584708.Apau_0512"/>
<dbReference type="Pfam" id="PF06196">
    <property type="entry name" value="DUF997"/>
    <property type="match status" value="1"/>
</dbReference>
<keyword evidence="1" id="KW-0812">Transmembrane</keyword>
<keyword evidence="1" id="KW-0472">Membrane</keyword>
<protein>
    <recommendedName>
        <fullName evidence="4">DUF997 family protein</fullName>
    </recommendedName>
</protein>
<dbReference type="PANTHER" id="PTHR39174">
    <property type="entry name" value="INNER MEMBRANE PROTEIN-RELATED"/>
    <property type="match status" value="1"/>
</dbReference>
<keyword evidence="1" id="KW-1133">Transmembrane helix</keyword>
<reference evidence="2 3" key="1">
    <citation type="journal article" date="2010" name="Stand. Genomic Sci.">
        <title>Non-contiguous finished genome sequence of Aminomonas paucivorans type strain (GLU-3).</title>
        <authorList>
            <person name="Pitluck S."/>
            <person name="Yasawong M."/>
            <person name="Held B."/>
            <person name="Lapidus A."/>
            <person name="Nolan M."/>
            <person name="Copeland A."/>
            <person name="Lucas S."/>
            <person name="Del Rio T.G."/>
            <person name="Tice H."/>
            <person name="Cheng J.F."/>
            <person name="Chertkov O."/>
            <person name="Goodwin L."/>
            <person name="Tapia R."/>
            <person name="Han C."/>
            <person name="Liolios K."/>
            <person name="Ivanova N."/>
            <person name="Mavromatis K."/>
            <person name="Ovchinnikova G."/>
            <person name="Pati A."/>
            <person name="Chen A."/>
            <person name="Palaniappan K."/>
            <person name="Land M."/>
            <person name="Hauser L."/>
            <person name="Chang Y.J."/>
            <person name="Jeffries C.D."/>
            <person name="Pukall R."/>
            <person name="Spring S."/>
            <person name="Rohde M."/>
            <person name="Sikorski J."/>
            <person name="Goker M."/>
            <person name="Woyke T."/>
            <person name="Bristow J."/>
            <person name="Eisen J.A."/>
            <person name="Markowitz V."/>
            <person name="Hugenholtz P."/>
            <person name="Kyrpides N.C."/>
            <person name="Klenk H.P."/>
        </authorList>
    </citation>
    <scope>NUCLEOTIDE SEQUENCE [LARGE SCALE GENOMIC DNA]</scope>
    <source>
        <strain evidence="2 3">DSM 12260</strain>
    </source>
</reference>
<keyword evidence="3" id="KW-1185">Reference proteome</keyword>
<feature type="transmembrane region" description="Helical" evidence="1">
    <location>
        <begin position="20"/>
        <end position="40"/>
    </location>
</feature>
<dbReference type="HOGENOM" id="CLU_166678_1_1_0"/>
<evidence type="ECO:0000313" key="2">
    <source>
        <dbReference type="EMBL" id="EFQ22946.1"/>
    </source>
</evidence>
<dbReference type="InterPro" id="IPR010398">
    <property type="entry name" value="DUF997"/>
</dbReference>
<feature type="transmembrane region" description="Helical" evidence="1">
    <location>
        <begin position="52"/>
        <end position="77"/>
    </location>
</feature>
<dbReference type="PANTHER" id="PTHR39174:SF1">
    <property type="entry name" value="INNER MEMBRANE PROTEIN"/>
    <property type="match status" value="1"/>
</dbReference>
<gene>
    <name evidence="2" type="ORF">Apau_0512</name>
</gene>
<dbReference type="EMBL" id="CM001022">
    <property type="protein sequence ID" value="EFQ22946.1"/>
    <property type="molecule type" value="Genomic_DNA"/>
</dbReference>
<evidence type="ECO:0000256" key="1">
    <source>
        <dbReference type="SAM" id="Phobius"/>
    </source>
</evidence>
<dbReference type="PaxDb" id="584708-Apau_0512"/>
<dbReference type="RefSeq" id="WP_006300100.1">
    <property type="nucleotide sequence ID" value="NZ_CM001022.1"/>
</dbReference>
<evidence type="ECO:0008006" key="4">
    <source>
        <dbReference type="Google" id="ProtNLM"/>
    </source>
</evidence>
<proteinExistence type="predicted"/>
<evidence type="ECO:0000313" key="3">
    <source>
        <dbReference type="Proteomes" id="UP000005096"/>
    </source>
</evidence>
<name>E3D014_9BACT</name>
<sequence length="94" mass="10697">MNPHLLVEDRRFRQADREALWSVALTAGYFLWWFGFAYGLGSGPDAGTRLLWGLPVWFTASCVLGGPVFLIAVAWVVRRVFVDLPLDPWEETSR</sequence>
<accession>E3D014</accession>
<dbReference type="Proteomes" id="UP000005096">
    <property type="component" value="Chromosome"/>
</dbReference>
<dbReference type="eggNOG" id="COG3924">
    <property type="taxonomic scope" value="Bacteria"/>
</dbReference>
<organism evidence="2 3">
    <name type="scientific">Aminomonas paucivorans DSM 12260</name>
    <dbReference type="NCBI Taxonomy" id="584708"/>
    <lineage>
        <taxon>Bacteria</taxon>
        <taxon>Thermotogati</taxon>
        <taxon>Synergistota</taxon>
        <taxon>Synergistia</taxon>
        <taxon>Synergistales</taxon>
        <taxon>Synergistaceae</taxon>
        <taxon>Aminomonas</taxon>
    </lineage>
</organism>
<dbReference type="AlphaFoldDB" id="E3D014"/>